<organism evidence="9 10">
    <name type="scientific">Furculomyces boomerangus</name>
    <dbReference type="NCBI Taxonomy" id="61424"/>
    <lineage>
        <taxon>Eukaryota</taxon>
        <taxon>Fungi</taxon>
        <taxon>Fungi incertae sedis</taxon>
        <taxon>Zoopagomycota</taxon>
        <taxon>Kickxellomycotina</taxon>
        <taxon>Harpellomycetes</taxon>
        <taxon>Harpellales</taxon>
        <taxon>Harpellaceae</taxon>
        <taxon>Furculomyces</taxon>
    </lineage>
</organism>
<feature type="binding site" evidence="7">
    <location>
        <position position="260"/>
    </location>
    <ligand>
        <name>glyoxylate</name>
        <dbReference type="ChEBI" id="CHEBI:36655"/>
    </ligand>
</feature>
<proteinExistence type="inferred from homology"/>
<evidence type="ECO:0000313" key="9">
    <source>
        <dbReference type="EMBL" id="PVU87505.1"/>
    </source>
</evidence>
<name>A0A2T9Y5B4_9FUNG</name>
<dbReference type="GO" id="GO:0010181">
    <property type="term" value="F:FMN binding"/>
    <property type="evidence" value="ECO:0007669"/>
    <property type="project" value="InterPro"/>
</dbReference>
<feature type="binding site" evidence="7">
    <location>
        <position position="157"/>
    </location>
    <ligand>
        <name>FMN</name>
        <dbReference type="ChEBI" id="CHEBI:58210"/>
    </ligand>
</feature>
<protein>
    <recommendedName>
        <fullName evidence="4">Oxidase FUB9</fullName>
    </recommendedName>
    <alternativeName>
        <fullName evidence="5">Fusaric acid biosynthesis protein 9</fullName>
    </alternativeName>
</protein>
<dbReference type="GO" id="GO:0005737">
    <property type="term" value="C:cytoplasm"/>
    <property type="evidence" value="ECO:0007669"/>
    <property type="project" value="UniProtKB-ARBA"/>
</dbReference>
<dbReference type="FunFam" id="3.20.20.70:FF:000056">
    <property type="entry name" value="hydroxyacid oxidase 2"/>
    <property type="match status" value="1"/>
</dbReference>
<feature type="binding site" evidence="7">
    <location>
        <position position="255"/>
    </location>
    <ligand>
        <name>FMN</name>
        <dbReference type="ChEBI" id="CHEBI:58210"/>
    </ligand>
</feature>
<dbReference type="OrthoDB" id="1925334at2759"/>
<evidence type="ECO:0000256" key="5">
    <source>
        <dbReference type="ARBA" id="ARBA00083297"/>
    </source>
</evidence>
<dbReference type="PROSITE" id="PS51349">
    <property type="entry name" value="FMN_HYDROXY_ACID_DH_2"/>
    <property type="match status" value="1"/>
</dbReference>
<evidence type="ECO:0000256" key="3">
    <source>
        <dbReference type="ARBA" id="ARBA00024042"/>
    </source>
</evidence>
<dbReference type="GO" id="GO:0016491">
    <property type="term" value="F:oxidoreductase activity"/>
    <property type="evidence" value="ECO:0007669"/>
    <property type="project" value="UniProtKB-KW"/>
</dbReference>
<dbReference type="EMBL" id="MBFT01000735">
    <property type="protein sequence ID" value="PVU87505.1"/>
    <property type="molecule type" value="Genomic_DNA"/>
</dbReference>
<dbReference type="SUPFAM" id="SSF51395">
    <property type="entry name" value="FMN-linked oxidoreductases"/>
    <property type="match status" value="1"/>
</dbReference>
<dbReference type="Gene3D" id="3.20.20.70">
    <property type="entry name" value="Aldolase class I"/>
    <property type="match status" value="1"/>
</dbReference>
<accession>A0A2T9Y5B4</accession>
<feature type="active site" description="Proton acceptor" evidence="6">
    <location>
        <position position="257"/>
    </location>
</feature>
<dbReference type="InterPro" id="IPR008259">
    <property type="entry name" value="FMN_hydac_DH_AS"/>
</dbReference>
<dbReference type="STRING" id="61424.A0A2T9Y5B4"/>
<dbReference type="InterPro" id="IPR013785">
    <property type="entry name" value="Aldolase_TIM"/>
</dbReference>
<feature type="binding site" evidence="7">
    <location>
        <position position="166"/>
    </location>
    <ligand>
        <name>glyoxylate</name>
        <dbReference type="ChEBI" id="CHEBI:36655"/>
    </ligand>
</feature>
<comment type="cofactor">
    <cofactor evidence="1">
        <name>FMN</name>
        <dbReference type="ChEBI" id="CHEBI:58210"/>
    </cofactor>
</comment>
<dbReference type="CDD" id="cd02809">
    <property type="entry name" value="alpha_hydroxyacid_oxid_FMN"/>
    <property type="match status" value="1"/>
</dbReference>
<evidence type="ECO:0000256" key="7">
    <source>
        <dbReference type="PIRSR" id="PIRSR000138-2"/>
    </source>
</evidence>
<feature type="domain" description="FMN hydroxy acid dehydrogenase" evidence="8">
    <location>
        <begin position="1"/>
        <end position="362"/>
    </location>
</feature>
<dbReference type="Proteomes" id="UP000245699">
    <property type="component" value="Unassembled WGS sequence"/>
</dbReference>
<keyword evidence="2" id="KW-0560">Oxidoreductase</keyword>
<evidence type="ECO:0000256" key="1">
    <source>
        <dbReference type="ARBA" id="ARBA00001917"/>
    </source>
</evidence>
<feature type="binding site" evidence="7">
    <location>
        <position position="25"/>
    </location>
    <ligand>
        <name>glyoxylate</name>
        <dbReference type="ChEBI" id="CHEBI:36655"/>
    </ligand>
</feature>
<keyword evidence="10" id="KW-1185">Reference proteome</keyword>
<reference evidence="9 10" key="1">
    <citation type="journal article" date="2018" name="MBio">
        <title>Comparative Genomics Reveals the Core Gene Toolbox for the Fungus-Insect Symbiosis.</title>
        <authorList>
            <person name="Wang Y."/>
            <person name="Stata M."/>
            <person name="Wang W."/>
            <person name="Stajich J.E."/>
            <person name="White M.M."/>
            <person name="Moncalvo J.M."/>
        </authorList>
    </citation>
    <scope>NUCLEOTIDE SEQUENCE [LARGE SCALE GENOMIC DNA]</scope>
    <source>
        <strain evidence="9 10">AUS-77-4</strain>
    </source>
</reference>
<gene>
    <name evidence="9" type="ORF">BB559_006035</name>
</gene>
<feature type="binding site" evidence="7">
    <location>
        <position position="233"/>
    </location>
    <ligand>
        <name>FMN</name>
        <dbReference type="ChEBI" id="CHEBI:58210"/>
    </ligand>
</feature>
<keyword evidence="7" id="KW-0285">Flavoprotein</keyword>
<keyword evidence="7" id="KW-0288">FMN</keyword>
<dbReference type="AlphaFoldDB" id="A0A2T9Y5B4"/>
<comment type="caution">
    <text evidence="9">The sequence shown here is derived from an EMBL/GenBank/DDBJ whole genome shotgun (WGS) entry which is preliminary data.</text>
</comment>
<evidence type="ECO:0000259" key="8">
    <source>
        <dbReference type="PROSITE" id="PS51349"/>
    </source>
</evidence>
<feature type="binding site" evidence="7">
    <location>
        <begin position="311"/>
        <end position="312"/>
    </location>
    <ligand>
        <name>FMN</name>
        <dbReference type="ChEBI" id="CHEBI:58210"/>
    </ligand>
</feature>
<feature type="binding site" evidence="7">
    <location>
        <begin position="78"/>
        <end position="80"/>
    </location>
    <ligand>
        <name>FMN</name>
        <dbReference type="ChEBI" id="CHEBI:58210"/>
    </ligand>
</feature>
<sequence>MPKISSIKDLQEAAKEKLSKGTYEYYTYGAQDMLTTSENCAAFDRIQIRPRVLRDVSKMDTRVKLFGRTLDSPIFVAATALQRLAHADGEVGAARAARRRNVVYSLSTFSTSSIEEVAKESRNANLWFQVSFFKDKNLTLSLIERAERAGFAAIIVTVDMPYSGRRLPDIRNPLTVPPHLSFSNFEPVSQSKHTDQEEDEWIGHHVVNGVEANLSWDSVTWLKRHTRLPLLTKGILTPEDARLAVAAGVDGIIVSNHGGRQLDSVSATIESLADVVDAVQGKIPVLFDGGVRRGTDVFKAMALGATAVFVGRPNLYGLAYNGEAGVNLALDILNEEFTLAMALSGCPSLKDINRTYVQHALAPLSRL</sequence>
<evidence type="ECO:0000256" key="2">
    <source>
        <dbReference type="ARBA" id="ARBA00023002"/>
    </source>
</evidence>
<feature type="binding site" evidence="7">
    <location>
        <position position="257"/>
    </location>
    <ligand>
        <name>glyoxylate</name>
        <dbReference type="ChEBI" id="CHEBI:36655"/>
    </ligand>
</feature>
<comment type="similarity">
    <text evidence="3">Belongs to the FMN-dependent alpha-hydroxy acid dehydrogenase family.</text>
</comment>
<evidence type="ECO:0000256" key="6">
    <source>
        <dbReference type="PIRSR" id="PIRSR000138-1"/>
    </source>
</evidence>
<evidence type="ECO:0000313" key="10">
    <source>
        <dbReference type="Proteomes" id="UP000245699"/>
    </source>
</evidence>
<dbReference type="PANTHER" id="PTHR10578:SF149">
    <property type="entry name" value="2-HYDROXYACID OXIDASE 2"/>
    <property type="match status" value="1"/>
</dbReference>
<dbReference type="Pfam" id="PF01070">
    <property type="entry name" value="FMN_dh"/>
    <property type="match status" value="1"/>
</dbReference>
<feature type="binding site" evidence="7">
    <location>
        <position position="107"/>
    </location>
    <ligand>
        <name>FMN</name>
        <dbReference type="ChEBI" id="CHEBI:58210"/>
    </ligand>
</feature>
<dbReference type="InterPro" id="IPR012133">
    <property type="entry name" value="Alpha-hydoxy_acid_DH_FMN"/>
</dbReference>
<feature type="binding site" evidence="7">
    <location>
        <position position="129"/>
    </location>
    <ligand>
        <name>FMN</name>
        <dbReference type="ChEBI" id="CHEBI:58210"/>
    </ligand>
</feature>
<dbReference type="InterPro" id="IPR000262">
    <property type="entry name" value="FMN-dep_DH"/>
</dbReference>
<dbReference type="PANTHER" id="PTHR10578">
    <property type="entry name" value="S -2-HYDROXY-ACID OXIDASE-RELATED"/>
    <property type="match status" value="1"/>
</dbReference>
<dbReference type="InterPro" id="IPR037396">
    <property type="entry name" value="FMN_HAD"/>
</dbReference>
<feature type="binding site" evidence="7">
    <location>
        <begin position="288"/>
        <end position="292"/>
    </location>
    <ligand>
        <name>FMN</name>
        <dbReference type="ChEBI" id="CHEBI:58210"/>
    </ligand>
</feature>
<dbReference type="PROSITE" id="PS00557">
    <property type="entry name" value="FMN_HYDROXY_ACID_DH_1"/>
    <property type="match status" value="1"/>
</dbReference>
<evidence type="ECO:0000256" key="4">
    <source>
        <dbReference type="ARBA" id="ARBA00073420"/>
    </source>
</evidence>
<dbReference type="PIRSF" id="PIRSF000138">
    <property type="entry name" value="Al-hdrx_acd_dh"/>
    <property type="match status" value="1"/>
</dbReference>